<reference evidence="1 2" key="1">
    <citation type="submission" date="2020-10" db="EMBL/GenBank/DDBJ databases">
        <title>Wide distribution of Phycisphaera-like planctomycetes from WD2101 soil group in peatlands and genome analysis of the first cultivated representative.</title>
        <authorList>
            <person name="Dedysh S.N."/>
            <person name="Beletsky A.V."/>
            <person name="Ivanova A."/>
            <person name="Kulichevskaya I.S."/>
            <person name="Suzina N.E."/>
            <person name="Philippov D.A."/>
            <person name="Rakitin A.L."/>
            <person name="Mardanov A.V."/>
            <person name="Ravin N.V."/>
        </authorList>
    </citation>
    <scope>NUCLEOTIDE SEQUENCE [LARGE SCALE GENOMIC DNA]</scope>
    <source>
        <strain evidence="1 2">M1803</strain>
    </source>
</reference>
<dbReference type="AlphaFoldDB" id="A0A7M2WQN5"/>
<accession>A0A7M2WQN5</accession>
<dbReference type="KEGG" id="hbs:IPV69_16340"/>
<organism evidence="1 2">
    <name type="scientific">Humisphaera borealis</name>
    <dbReference type="NCBI Taxonomy" id="2807512"/>
    <lineage>
        <taxon>Bacteria</taxon>
        <taxon>Pseudomonadati</taxon>
        <taxon>Planctomycetota</taxon>
        <taxon>Phycisphaerae</taxon>
        <taxon>Tepidisphaerales</taxon>
        <taxon>Tepidisphaeraceae</taxon>
        <taxon>Humisphaera</taxon>
    </lineage>
</organism>
<dbReference type="RefSeq" id="WP_206290760.1">
    <property type="nucleotide sequence ID" value="NZ_CP063458.1"/>
</dbReference>
<gene>
    <name evidence="1" type="ORF">IPV69_16340</name>
</gene>
<evidence type="ECO:0000313" key="2">
    <source>
        <dbReference type="Proteomes" id="UP000593765"/>
    </source>
</evidence>
<dbReference type="EMBL" id="CP063458">
    <property type="protein sequence ID" value="QOV87847.1"/>
    <property type="molecule type" value="Genomic_DNA"/>
</dbReference>
<proteinExistence type="predicted"/>
<sequence>MPFDFSGEGQHPAESMNGPVISAQTRIRLADFSDPSGPHRFGGPLRLDFVHSKGKLPPLQRVLTLSQRDPNLGSAIPGVTELPLVYGFTLNGCRLRYKLVADGQVELLELNPSVPTSGWPYKNYPAAFPEKRFALLDDGQIEPDEVDQLTWQNLEGIDPEKGVVVIVPPSSQYGVSLWATETTS</sequence>
<name>A0A7M2WQN5_9BACT</name>
<protein>
    <submittedName>
        <fullName evidence="1">Uncharacterized protein</fullName>
    </submittedName>
</protein>
<keyword evidence="2" id="KW-1185">Reference proteome</keyword>
<evidence type="ECO:0000313" key="1">
    <source>
        <dbReference type="EMBL" id="QOV87847.1"/>
    </source>
</evidence>
<dbReference type="Proteomes" id="UP000593765">
    <property type="component" value="Chromosome"/>
</dbReference>